<organism evidence="1 2">
    <name type="scientific">Methanococcus maripaludis</name>
    <name type="common">Methanococcus deltae</name>
    <dbReference type="NCBI Taxonomy" id="39152"/>
    <lineage>
        <taxon>Archaea</taxon>
        <taxon>Methanobacteriati</taxon>
        <taxon>Methanobacteriota</taxon>
        <taxon>Methanomada group</taxon>
        <taxon>Methanococci</taxon>
        <taxon>Methanococcales</taxon>
        <taxon>Methanococcaceae</taxon>
        <taxon>Methanococcus</taxon>
    </lineage>
</organism>
<dbReference type="RefSeq" id="WP_183547126.1">
    <property type="nucleotide sequence ID" value="NZ_JACHIQ010000003.1"/>
</dbReference>
<reference evidence="1 2" key="1">
    <citation type="submission" date="2020-08" db="EMBL/GenBank/DDBJ databases">
        <title>Genomic Encyclopedia of Type Strains, Phase IV (KMG-V): Genome sequencing to study the core and pangenomes of soil and plant-associated prokaryotes.</title>
        <authorList>
            <person name="Whitman W."/>
        </authorList>
    </citation>
    <scope>NUCLEOTIDE SEQUENCE [LARGE SCALE GENOMIC DNA]</scope>
    <source>
        <strain evidence="1 2">DSM 7078</strain>
    </source>
</reference>
<gene>
    <name evidence="1" type="ORF">HNP97_001511</name>
</gene>
<sequence length="324" mass="38330">MTEVKIRAIPHIIEFSKEYVELMNLKKESYAGFLIEFLKNYVETDEKSYFGKDVFIYNFQDTFENNYDIVSAKFSRGDYGIIKSTFSSKDFTLTEDIKENYVVPVELYVSFIPYSENKILFIFGNFKAFSISGQILKSFEKFCKYKIEIFKKSIFSLESNDDVELVFKKYDVAHNKPFSSYRFESEIMLDNVDSIRSVEIIRKHDEHMQKLTSDIGQYLNFESFEPTVKYHFKLKNRENIHDLINSFKKLAEESQVQCIKVNSDIVNNYNQSLSLTFRIDKNGTWIPISYPLSFESSKLNLKNYSKALLENRIFQDTFENLQFE</sequence>
<proteinExistence type="predicted"/>
<accession>A0A7J9S385</accession>
<dbReference type="Proteomes" id="UP000584706">
    <property type="component" value="Unassembled WGS sequence"/>
</dbReference>
<protein>
    <submittedName>
        <fullName evidence="1">Uncharacterized protein</fullName>
    </submittedName>
</protein>
<comment type="caution">
    <text evidence="1">The sequence shown here is derived from an EMBL/GenBank/DDBJ whole genome shotgun (WGS) entry which is preliminary data.</text>
</comment>
<dbReference type="EMBL" id="JACHIQ010000003">
    <property type="protein sequence ID" value="MBB6067998.1"/>
    <property type="molecule type" value="Genomic_DNA"/>
</dbReference>
<evidence type="ECO:0000313" key="2">
    <source>
        <dbReference type="Proteomes" id="UP000584706"/>
    </source>
</evidence>
<dbReference type="AlphaFoldDB" id="A0A7J9S385"/>
<evidence type="ECO:0000313" key="1">
    <source>
        <dbReference type="EMBL" id="MBB6067998.1"/>
    </source>
</evidence>
<name>A0A7J9S385_METMI</name>